<dbReference type="Gene3D" id="3.40.50.720">
    <property type="entry name" value="NAD(P)-binding Rossmann-like Domain"/>
    <property type="match status" value="1"/>
</dbReference>
<dbReference type="OrthoDB" id="5296at2759"/>
<dbReference type="InterPro" id="IPR036291">
    <property type="entry name" value="NAD(P)-bd_dom_sf"/>
</dbReference>
<comment type="caution">
    <text evidence="3">The sequence shown here is derived from an EMBL/GenBank/DDBJ whole genome shotgun (WGS) entry which is preliminary data.</text>
</comment>
<evidence type="ECO:0000256" key="1">
    <source>
        <dbReference type="ARBA" id="ARBA00006484"/>
    </source>
</evidence>
<name>A0A5N6KZ94_9ROSI</name>
<evidence type="ECO:0000313" key="3">
    <source>
        <dbReference type="EMBL" id="KAB8364858.1"/>
    </source>
</evidence>
<dbReference type="SUPFAM" id="SSF51735">
    <property type="entry name" value="NAD(P)-binding Rossmann-fold domains"/>
    <property type="match status" value="1"/>
</dbReference>
<reference evidence="3 4" key="1">
    <citation type="submission" date="2019-06" db="EMBL/GenBank/DDBJ databases">
        <title>A chromosomal-level reference genome of Carpinus fangiana (Coryloideae, Betulaceae).</title>
        <authorList>
            <person name="Yang X."/>
            <person name="Wang Z."/>
            <person name="Zhang L."/>
            <person name="Hao G."/>
            <person name="Liu J."/>
            <person name="Yang Y."/>
        </authorList>
    </citation>
    <scope>NUCLEOTIDE SEQUENCE [LARGE SCALE GENOMIC DNA]</scope>
    <source>
        <strain evidence="3">Cfa_2016G</strain>
        <tissue evidence="3">Leaf</tissue>
    </source>
</reference>
<dbReference type="PANTHER" id="PTHR44229">
    <property type="entry name" value="15-HYDROXYPROSTAGLANDIN DEHYDROGENASE [NAD(+)]"/>
    <property type="match status" value="1"/>
</dbReference>
<dbReference type="GO" id="GO:0005737">
    <property type="term" value="C:cytoplasm"/>
    <property type="evidence" value="ECO:0007669"/>
    <property type="project" value="TreeGrafter"/>
</dbReference>
<comment type="similarity">
    <text evidence="1">Belongs to the short-chain dehydrogenases/reductases (SDR) family.</text>
</comment>
<sequence length="108" mass="11327">MALNVDGKTALVTGGGSGVCLEFTKLLLSKDCNVIIADLALTSDAQDVVKRKGAKARAAFIKVDVTDWVQLQAAFEFALKEFGSLDLVCPGAGIFEPVGQLLLARASD</sequence>
<evidence type="ECO:0000313" key="4">
    <source>
        <dbReference type="Proteomes" id="UP000327013"/>
    </source>
</evidence>
<organism evidence="3 4">
    <name type="scientific">Carpinus fangiana</name>
    <dbReference type="NCBI Taxonomy" id="176857"/>
    <lineage>
        <taxon>Eukaryota</taxon>
        <taxon>Viridiplantae</taxon>
        <taxon>Streptophyta</taxon>
        <taxon>Embryophyta</taxon>
        <taxon>Tracheophyta</taxon>
        <taxon>Spermatophyta</taxon>
        <taxon>Magnoliopsida</taxon>
        <taxon>eudicotyledons</taxon>
        <taxon>Gunneridae</taxon>
        <taxon>Pentapetalae</taxon>
        <taxon>rosids</taxon>
        <taxon>fabids</taxon>
        <taxon>Fagales</taxon>
        <taxon>Betulaceae</taxon>
        <taxon>Carpinus</taxon>
    </lineage>
</organism>
<protein>
    <submittedName>
        <fullName evidence="3">Uncharacterized protein</fullName>
    </submittedName>
</protein>
<dbReference type="Pfam" id="PF00106">
    <property type="entry name" value="adh_short"/>
    <property type="match status" value="1"/>
</dbReference>
<evidence type="ECO:0000256" key="2">
    <source>
        <dbReference type="ARBA" id="ARBA00023002"/>
    </source>
</evidence>
<dbReference type="GO" id="GO:0016616">
    <property type="term" value="F:oxidoreductase activity, acting on the CH-OH group of donors, NAD or NADP as acceptor"/>
    <property type="evidence" value="ECO:0007669"/>
    <property type="project" value="TreeGrafter"/>
</dbReference>
<dbReference type="PANTHER" id="PTHR44229:SF4">
    <property type="entry name" value="15-HYDROXYPROSTAGLANDIN DEHYDROGENASE [NAD(+)]"/>
    <property type="match status" value="1"/>
</dbReference>
<proteinExistence type="inferred from homology"/>
<gene>
    <name evidence="3" type="ORF">FH972_024719</name>
</gene>
<dbReference type="EMBL" id="VIBQ01000018">
    <property type="protein sequence ID" value="KAB8364858.1"/>
    <property type="molecule type" value="Genomic_DNA"/>
</dbReference>
<dbReference type="InterPro" id="IPR002347">
    <property type="entry name" value="SDR_fam"/>
</dbReference>
<accession>A0A5N6KZ94</accession>
<dbReference type="Proteomes" id="UP000327013">
    <property type="component" value="Unassembled WGS sequence"/>
</dbReference>
<keyword evidence="4" id="KW-1185">Reference proteome</keyword>
<dbReference type="AlphaFoldDB" id="A0A5N6KZ94"/>
<keyword evidence="2" id="KW-0560">Oxidoreductase</keyword>